<evidence type="ECO:0000256" key="6">
    <source>
        <dbReference type="ARBA" id="ARBA00022679"/>
    </source>
</evidence>
<comment type="cofactor">
    <cofactor evidence="1 11">
        <name>pyridoxal 5'-phosphate</name>
        <dbReference type="ChEBI" id="CHEBI:597326"/>
    </cofactor>
</comment>
<keyword evidence="13" id="KW-0812">Transmembrane</keyword>
<dbReference type="Gene3D" id="3.40.640.10">
    <property type="entry name" value="Type I PLP-dependent aspartate aminotransferase-like (Major domain)"/>
    <property type="match status" value="1"/>
</dbReference>
<keyword evidence="13" id="KW-0472">Membrane</keyword>
<dbReference type="UniPathway" id="UPA00244">
    <property type="reaction ID" value="UER00311"/>
</dbReference>
<keyword evidence="4 12" id="KW-0032">Aminotransferase</keyword>
<dbReference type="UniPathway" id="UPA00135">
    <property type="reaction ID" value="UER00197"/>
</dbReference>
<evidence type="ECO:0000256" key="2">
    <source>
        <dbReference type="ARBA" id="ARBA00005099"/>
    </source>
</evidence>
<evidence type="ECO:0000256" key="8">
    <source>
        <dbReference type="ARBA" id="ARBA00023299"/>
    </source>
</evidence>
<dbReference type="GO" id="GO:0004648">
    <property type="term" value="F:O-phospho-L-serine:2-oxoglutarate aminotransferase activity"/>
    <property type="evidence" value="ECO:0007669"/>
    <property type="project" value="UniProtKB-EC"/>
</dbReference>
<comment type="catalytic activity">
    <reaction evidence="10 12">
        <text>O-phospho-L-serine + 2-oxoglutarate = 3-phosphooxypyruvate + L-glutamate</text>
        <dbReference type="Rhea" id="RHEA:14329"/>
        <dbReference type="ChEBI" id="CHEBI:16810"/>
        <dbReference type="ChEBI" id="CHEBI:18110"/>
        <dbReference type="ChEBI" id="CHEBI:29985"/>
        <dbReference type="ChEBI" id="CHEBI:57524"/>
        <dbReference type="EC" id="2.6.1.52"/>
    </reaction>
</comment>
<comment type="caution">
    <text evidence="15">The sequence shown here is derived from an EMBL/GenBank/DDBJ whole genome shotgun (WGS) entry which is preliminary data.</text>
</comment>
<dbReference type="EMBL" id="REGN01001623">
    <property type="protein sequence ID" value="RNA33525.1"/>
    <property type="molecule type" value="Genomic_DNA"/>
</dbReference>
<dbReference type="AlphaFoldDB" id="A0A3M7SCX9"/>
<evidence type="ECO:0000256" key="11">
    <source>
        <dbReference type="RuleBase" id="RU004504"/>
    </source>
</evidence>
<dbReference type="InterPro" id="IPR015422">
    <property type="entry name" value="PyrdxlP-dep_Trfase_small"/>
</dbReference>
<evidence type="ECO:0000259" key="14">
    <source>
        <dbReference type="Pfam" id="PF00266"/>
    </source>
</evidence>
<keyword evidence="7" id="KW-0663">Pyridoxal phosphate</keyword>
<comment type="pathway">
    <text evidence="2 12">Amino-acid biosynthesis; L-serine biosynthesis; L-serine from 3-phospho-D-glycerate: step 2/3.</text>
</comment>
<dbReference type="HAMAP" id="MF_00160">
    <property type="entry name" value="SerC_aminotrans_5"/>
    <property type="match status" value="1"/>
</dbReference>
<dbReference type="SUPFAM" id="SSF53383">
    <property type="entry name" value="PLP-dependent transferases"/>
    <property type="match status" value="1"/>
</dbReference>
<organism evidence="15 16">
    <name type="scientific">Brachionus plicatilis</name>
    <name type="common">Marine rotifer</name>
    <name type="synonym">Brachionus muelleri</name>
    <dbReference type="NCBI Taxonomy" id="10195"/>
    <lineage>
        <taxon>Eukaryota</taxon>
        <taxon>Metazoa</taxon>
        <taxon>Spiralia</taxon>
        <taxon>Gnathifera</taxon>
        <taxon>Rotifera</taxon>
        <taxon>Eurotatoria</taxon>
        <taxon>Monogononta</taxon>
        <taxon>Pseudotrocha</taxon>
        <taxon>Ploima</taxon>
        <taxon>Brachionidae</taxon>
        <taxon>Brachionus</taxon>
    </lineage>
</organism>
<feature type="domain" description="Aminotransferase class V" evidence="14">
    <location>
        <begin position="12"/>
        <end position="315"/>
    </location>
</feature>
<evidence type="ECO:0000256" key="9">
    <source>
        <dbReference type="ARBA" id="ARBA00047630"/>
    </source>
</evidence>
<dbReference type="InterPro" id="IPR015424">
    <property type="entry name" value="PyrdxlP-dep_Trfase"/>
</dbReference>
<dbReference type="FunFam" id="3.40.640.10:FF:000010">
    <property type="entry name" value="Phosphoserine aminotransferase"/>
    <property type="match status" value="1"/>
</dbReference>
<dbReference type="NCBIfam" id="NF003764">
    <property type="entry name" value="PRK05355.1"/>
    <property type="match status" value="1"/>
</dbReference>
<dbReference type="InterPro" id="IPR000192">
    <property type="entry name" value="Aminotrans_V_dom"/>
</dbReference>
<accession>A0A3M7SCX9</accession>
<feature type="transmembrane region" description="Helical" evidence="13">
    <location>
        <begin position="555"/>
        <end position="575"/>
    </location>
</feature>
<dbReference type="Pfam" id="PF00266">
    <property type="entry name" value="Aminotran_5"/>
    <property type="match status" value="1"/>
</dbReference>
<keyword evidence="16" id="KW-1185">Reference proteome</keyword>
<evidence type="ECO:0000256" key="7">
    <source>
        <dbReference type="ARBA" id="ARBA00022898"/>
    </source>
</evidence>
<dbReference type="NCBIfam" id="TIGR01364">
    <property type="entry name" value="serC_1"/>
    <property type="match status" value="1"/>
</dbReference>
<evidence type="ECO:0000256" key="5">
    <source>
        <dbReference type="ARBA" id="ARBA00022605"/>
    </source>
</evidence>
<dbReference type="InterPro" id="IPR015421">
    <property type="entry name" value="PyrdxlP-dep_Trfase_major"/>
</dbReference>
<keyword evidence="13" id="KW-1133">Transmembrane helix</keyword>
<evidence type="ECO:0000256" key="4">
    <source>
        <dbReference type="ARBA" id="ARBA00022576"/>
    </source>
</evidence>
<dbReference type="PANTHER" id="PTHR43247">
    <property type="entry name" value="PHOSPHOSERINE AMINOTRANSFERASE"/>
    <property type="match status" value="1"/>
</dbReference>
<dbReference type="PROSITE" id="PS00595">
    <property type="entry name" value="AA_TRANSFER_CLASS_5"/>
    <property type="match status" value="1"/>
</dbReference>
<comment type="similarity">
    <text evidence="3">Belongs to the class-V pyridoxal-phosphate-dependent aminotransferase family. SerC subfamily.</text>
</comment>
<dbReference type="InterPro" id="IPR020578">
    <property type="entry name" value="Aminotrans_V_PyrdxlP_BS"/>
</dbReference>
<evidence type="ECO:0000313" key="16">
    <source>
        <dbReference type="Proteomes" id="UP000276133"/>
    </source>
</evidence>
<proteinExistence type="inferred from homology"/>
<keyword evidence="5 12" id="KW-0028">Amino-acid biosynthesis</keyword>
<dbReference type="STRING" id="10195.A0A3M7SCX9"/>
<gene>
    <name evidence="15" type="ORF">BpHYR1_050313</name>
</gene>
<evidence type="ECO:0000313" key="15">
    <source>
        <dbReference type="EMBL" id="RNA33525.1"/>
    </source>
</evidence>
<dbReference type="GO" id="GO:0006564">
    <property type="term" value="P:L-serine biosynthetic process"/>
    <property type="evidence" value="ECO:0007669"/>
    <property type="project" value="UniProtKB-KW"/>
</dbReference>
<evidence type="ECO:0000256" key="1">
    <source>
        <dbReference type="ARBA" id="ARBA00001933"/>
    </source>
</evidence>
<keyword evidence="6 12" id="KW-0808">Transferase</keyword>
<dbReference type="GO" id="GO:0030170">
    <property type="term" value="F:pyridoxal phosphate binding"/>
    <property type="evidence" value="ECO:0007669"/>
    <property type="project" value="TreeGrafter"/>
</dbReference>
<sequence length="578" mass="65016">MSLKRNPSRSIINFSAGPSSLPYEVLEIAQRELVAYGETGLSVMEMSHRSATFSKIINNAEQLVRELLNVPVNYSVLFLQGGGNGQFACVPLNLMNLKPKKSADYVLTGYWSERAANEAKKYGAVNLVFPKPEKYSRIPPVQEWNLDPEASYVFVCDNETINGIEFQEDITQALNGVPLVADCSSNLFSRQIDVSKYGLIFAGAQKNFGPSGVTLVIIRNDLIGHAAKECPSIFDYKIQAGNNSLYQTPPTFSIYMCGLVFEWLKKHGGMESIDKVNRMKADAVYEVIDNSNGFYYSPISPKDRSRVTIPFRLCVDGKPNEALEKEFLSEADKKNNLKELKGHRSVGGIRAAIFNAISLEEIETLVFFMKDFQQLAKISIISLNREEKMCHENRSLNMENLNAQPPATSLDQLVSMCKIFSQDKAEMRRHYSGIQHQLADLNQRLSQIQKNTVITNNRINLISNGNSEINQRINEVSDGLTIIYNRFKMQDRNKNSSPNYAECEASSNSSSQRKPVIVVNSRLGQGYSQCNCLKTRTGIVVCRSTRWFCENSFNLVQLLLQIVILYIVLFCSSTLKQN</sequence>
<name>A0A3M7SCX9_BRAPC</name>
<evidence type="ECO:0000256" key="10">
    <source>
        <dbReference type="ARBA" id="ARBA00049007"/>
    </source>
</evidence>
<keyword evidence="8 12" id="KW-0718">Serine biosynthesis</keyword>
<dbReference type="PANTHER" id="PTHR43247:SF1">
    <property type="entry name" value="PHOSPHOSERINE AMINOTRANSFERASE"/>
    <property type="match status" value="1"/>
</dbReference>
<protein>
    <recommendedName>
        <fullName evidence="12">Phosphoserine aminotransferase</fullName>
        <ecNumber evidence="12">2.6.1.52</ecNumber>
    </recommendedName>
</protein>
<comment type="catalytic activity">
    <reaction evidence="9">
        <text>4-(phosphooxy)-L-threonine + 2-oxoglutarate = (R)-3-hydroxy-2-oxo-4-phosphooxybutanoate + L-glutamate</text>
        <dbReference type="Rhea" id="RHEA:16573"/>
        <dbReference type="ChEBI" id="CHEBI:16810"/>
        <dbReference type="ChEBI" id="CHEBI:29985"/>
        <dbReference type="ChEBI" id="CHEBI:58452"/>
        <dbReference type="ChEBI" id="CHEBI:58538"/>
        <dbReference type="EC" id="2.6.1.52"/>
    </reaction>
</comment>
<evidence type="ECO:0000256" key="12">
    <source>
        <dbReference type="RuleBase" id="RU004505"/>
    </source>
</evidence>
<dbReference type="OrthoDB" id="1703350at2759"/>
<dbReference type="EC" id="2.6.1.52" evidence="12"/>
<dbReference type="Gene3D" id="3.90.1150.10">
    <property type="entry name" value="Aspartate Aminotransferase, domain 1"/>
    <property type="match status" value="1"/>
</dbReference>
<reference evidence="15 16" key="1">
    <citation type="journal article" date="2018" name="Sci. Rep.">
        <title>Genomic signatures of local adaptation to the degree of environmental predictability in rotifers.</title>
        <authorList>
            <person name="Franch-Gras L."/>
            <person name="Hahn C."/>
            <person name="Garcia-Roger E.M."/>
            <person name="Carmona M.J."/>
            <person name="Serra M."/>
            <person name="Gomez A."/>
        </authorList>
    </citation>
    <scope>NUCLEOTIDE SEQUENCE [LARGE SCALE GENOMIC DNA]</scope>
    <source>
        <strain evidence="15">HYR1</strain>
    </source>
</reference>
<dbReference type="FunFam" id="3.90.1150.10:FF:000006">
    <property type="entry name" value="Phosphoserine aminotransferase"/>
    <property type="match status" value="1"/>
</dbReference>
<dbReference type="GO" id="GO:0005737">
    <property type="term" value="C:cytoplasm"/>
    <property type="evidence" value="ECO:0007669"/>
    <property type="project" value="TreeGrafter"/>
</dbReference>
<evidence type="ECO:0000256" key="3">
    <source>
        <dbReference type="ARBA" id="ARBA00006904"/>
    </source>
</evidence>
<evidence type="ECO:0000256" key="13">
    <source>
        <dbReference type="SAM" id="Phobius"/>
    </source>
</evidence>
<dbReference type="InterPro" id="IPR022278">
    <property type="entry name" value="Pser_aminoTfrase"/>
</dbReference>
<dbReference type="Proteomes" id="UP000276133">
    <property type="component" value="Unassembled WGS sequence"/>
</dbReference>